<comment type="catalytic activity">
    <reaction evidence="1">
        <text>Hydrolysis of terminal, non-reducing (1-&gt;4)-linked alpha-D-glucose residues with release of alpha-D-glucose.</text>
        <dbReference type="EC" id="3.2.1.20"/>
    </reaction>
</comment>
<dbReference type="Proteomes" id="UP000193144">
    <property type="component" value="Unassembled WGS sequence"/>
</dbReference>
<protein>
    <recommendedName>
        <fullName evidence="3">alpha-glucosidase</fullName>
        <ecNumber evidence="3">3.2.1.20</ecNumber>
    </recommendedName>
</protein>
<evidence type="ECO:0000256" key="3">
    <source>
        <dbReference type="ARBA" id="ARBA00012741"/>
    </source>
</evidence>
<dbReference type="STRING" id="1231657.A0A1Y1YQM2"/>
<dbReference type="CDD" id="cd06595">
    <property type="entry name" value="GH31_u1"/>
    <property type="match status" value="1"/>
</dbReference>
<dbReference type="EMBL" id="MCFA01000185">
    <property type="protein sequence ID" value="ORY00323.1"/>
    <property type="molecule type" value="Genomic_DNA"/>
</dbReference>
<evidence type="ECO:0000256" key="4">
    <source>
        <dbReference type="RuleBase" id="RU361185"/>
    </source>
</evidence>
<evidence type="ECO:0000256" key="1">
    <source>
        <dbReference type="ARBA" id="ARBA00001657"/>
    </source>
</evidence>
<dbReference type="InterPro" id="IPR013780">
    <property type="entry name" value="Glyco_hydro_b"/>
</dbReference>
<evidence type="ECO:0000313" key="7">
    <source>
        <dbReference type="EMBL" id="ORY00323.1"/>
    </source>
</evidence>
<dbReference type="GO" id="GO:0006491">
    <property type="term" value="P:N-glycan processing"/>
    <property type="evidence" value="ECO:0007669"/>
    <property type="project" value="TreeGrafter"/>
</dbReference>
<feature type="domain" description="Glycosyl hydrolase family 31 C-terminal" evidence="6">
    <location>
        <begin position="506"/>
        <end position="596"/>
    </location>
</feature>
<dbReference type="Gene3D" id="2.60.40.1180">
    <property type="entry name" value="Golgi alpha-mannosidase II"/>
    <property type="match status" value="1"/>
</dbReference>
<evidence type="ECO:0000259" key="6">
    <source>
        <dbReference type="Pfam" id="PF21365"/>
    </source>
</evidence>
<dbReference type="PANTHER" id="PTHR22762:SF89">
    <property type="entry name" value="ALPHA-XYLOSIDASE"/>
    <property type="match status" value="1"/>
</dbReference>
<dbReference type="Pfam" id="PF01055">
    <property type="entry name" value="Glyco_hydro_31_2nd"/>
    <property type="match status" value="1"/>
</dbReference>
<organism evidence="7 8">
    <name type="scientific">Clohesyomyces aquaticus</name>
    <dbReference type="NCBI Taxonomy" id="1231657"/>
    <lineage>
        <taxon>Eukaryota</taxon>
        <taxon>Fungi</taxon>
        <taxon>Dikarya</taxon>
        <taxon>Ascomycota</taxon>
        <taxon>Pezizomycotina</taxon>
        <taxon>Dothideomycetes</taxon>
        <taxon>Pleosporomycetidae</taxon>
        <taxon>Pleosporales</taxon>
        <taxon>Lindgomycetaceae</taxon>
        <taxon>Clohesyomyces</taxon>
    </lineage>
</organism>
<keyword evidence="8" id="KW-1185">Reference proteome</keyword>
<evidence type="ECO:0000256" key="2">
    <source>
        <dbReference type="ARBA" id="ARBA00007806"/>
    </source>
</evidence>
<dbReference type="InterPro" id="IPR000322">
    <property type="entry name" value="Glyco_hydro_31_TIM"/>
</dbReference>
<dbReference type="GO" id="GO:0004558">
    <property type="term" value="F:alpha-1,4-glucosidase activity"/>
    <property type="evidence" value="ECO:0007669"/>
    <property type="project" value="UniProtKB-EC"/>
</dbReference>
<keyword evidence="4" id="KW-0378">Hydrolase</keyword>
<gene>
    <name evidence="7" type="ORF">BCR34DRAFT_494695</name>
</gene>
<dbReference type="Pfam" id="PF21365">
    <property type="entry name" value="Glyco_hydro_31_3rd"/>
    <property type="match status" value="1"/>
</dbReference>
<name>A0A1Y1YQM2_9PLEO</name>
<dbReference type="SUPFAM" id="SSF51011">
    <property type="entry name" value="Glycosyl hydrolase domain"/>
    <property type="match status" value="1"/>
</dbReference>
<dbReference type="EC" id="3.2.1.20" evidence="3"/>
<dbReference type="InterPro" id="IPR017853">
    <property type="entry name" value="GH"/>
</dbReference>
<feature type="domain" description="Glycoside hydrolase family 31 TIM barrel" evidence="5">
    <location>
        <begin position="193"/>
        <end position="497"/>
    </location>
</feature>
<comment type="similarity">
    <text evidence="2 4">Belongs to the glycosyl hydrolase 31 family.</text>
</comment>
<dbReference type="Gene3D" id="3.20.20.80">
    <property type="entry name" value="Glycosidases"/>
    <property type="match status" value="1"/>
</dbReference>
<dbReference type="InterPro" id="IPR048395">
    <property type="entry name" value="Glyco_hydro_31_C"/>
</dbReference>
<dbReference type="PANTHER" id="PTHR22762">
    <property type="entry name" value="ALPHA-GLUCOSIDASE"/>
    <property type="match status" value="1"/>
</dbReference>
<evidence type="ECO:0000313" key="8">
    <source>
        <dbReference type="Proteomes" id="UP000193144"/>
    </source>
</evidence>
<dbReference type="GO" id="GO:0005975">
    <property type="term" value="P:carbohydrate metabolic process"/>
    <property type="evidence" value="ECO:0007669"/>
    <property type="project" value="InterPro"/>
</dbReference>
<accession>A0A1Y1YQM2</accession>
<dbReference type="SUPFAM" id="SSF51445">
    <property type="entry name" value="(Trans)glycosidases"/>
    <property type="match status" value="1"/>
</dbReference>
<evidence type="ECO:0000259" key="5">
    <source>
        <dbReference type="Pfam" id="PF01055"/>
    </source>
</evidence>
<dbReference type="AlphaFoldDB" id="A0A1Y1YQM2"/>
<dbReference type="OrthoDB" id="1334205at2759"/>
<keyword evidence="4" id="KW-0326">Glycosidase</keyword>
<sequence>MPRPARYDFVTNPVAHSEAIVAGEKYRFTVLTDGLLRYEWAEDGQFEDRASTFATCRKLTVPDFYVWDRGHIIEIVTKRFHVIYNKKKFSSEGFAIQLKGPLTTKWTYGQNATNLGGTTRTLDMVNGRTNVEPGVLSREGFAVLDDSNTMMFEKDGWIGPRKSGDRSDGYIFLYGHDYREAMRAYYAVSGSQPLLPRWALGNWWSRYHPFTREEYLDLMDHFDNDDVPMNVGVLDMDWHRVWDLPPGYGNGWTGYSWNKKFFPDPPAFLEELHDRNLRVTLNVHPADGIRGFEDQYEEVAKYLGIDPKTKQPAGFDCTNRNFMDAYFDIVHHEHEEMGVDFWWVDWQQGNRSKIPGVDPLWVLNHFHFLDNGRGRQRALILSRFGGPGSHRYQIGFSGDTVMTWDSLNFQPEFTATASNIGYGWWSHDIGGHMHGYKDDELTARWVQLGCWSPILRLHSSNNIFNTREPWTFMPEACGVMEDTLRLRHRLIPYLYTMNARCASDDEPLIQPMYWDYPEVDEAYKVPNQFRFGSELTVAPITAARDTTTHLAATKAWLPPLRYVDIFTGVVYDGDRELLFHRPLSGYPVLAPEGAIIPLDAAWRPENGSPNPTALEVLLVAGADGSFTLIEDNGTGTRVDDGDFRMIEDGGVESEPDNVRFIYTPITYKQSTGVLKIGPTSSSDPSIPKNRDWKVRLIAHSVKNKSEIRCVMTSSKKAKPISYTTTAASNGTILSLGSVPSDHTCVIELGGGPQLDVIDPTKKIWPMLYDSCMDYDQKESIWNVVKADQPLGTRVGRLQNMGIKQGLLDAILELMLADSRYARE</sequence>
<proteinExistence type="inferred from homology"/>
<reference evidence="7 8" key="1">
    <citation type="submission" date="2016-07" db="EMBL/GenBank/DDBJ databases">
        <title>Pervasive Adenine N6-methylation of Active Genes in Fungi.</title>
        <authorList>
            <consortium name="DOE Joint Genome Institute"/>
            <person name="Mondo S.J."/>
            <person name="Dannebaum R.O."/>
            <person name="Kuo R.C."/>
            <person name="Labutti K."/>
            <person name="Haridas S."/>
            <person name="Kuo A."/>
            <person name="Salamov A."/>
            <person name="Ahrendt S.R."/>
            <person name="Lipzen A."/>
            <person name="Sullivan W."/>
            <person name="Andreopoulos W.B."/>
            <person name="Clum A."/>
            <person name="Lindquist E."/>
            <person name="Daum C."/>
            <person name="Ramamoorthy G.K."/>
            <person name="Gryganskyi A."/>
            <person name="Culley D."/>
            <person name="Magnuson J.K."/>
            <person name="James T.Y."/>
            <person name="O'Malley M.A."/>
            <person name="Stajich J.E."/>
            <person name="Spatafora J.W."/>
            <person name="Visel A."/>
            <person name="Grigoriev I.V."/>
        </authorList>
    </citation>
    <scope>NUCLEOTIDE SEQUENCE [LARGE SCALE GENOMIC DNA]</scope>
    <source>
        <strain evidence="7 8">CBS 115471</strain>
    </source>
</reference>
<comment type="caution">
    <text evidence="7">The sequence shown here is derived from an EMBL/GenBank/DDBJ whole genome shotgun (WGS) entry which is preliminary data.</text>
</comment>